<dbReference type="AlphaFoldDB" id="A0ABD2QBK7"/>
<evidence type="ECO:0000256" key="7">
    <source>
        <dbReference type="ARBA" id="ARBA00023065"/>
    </source>
</evidence>
<evidence type="ECO:0000256" key="9">
    <source>
        <dbReference type="ARBA" id="ARBA00023201"/>
    </source>
</evidence>
<keyword evidence="10 11" id="KW-0407">Ion channel</keyword>
<reference evidence="12 13" key="1">
    <citation type="submission" date="2024-11" db="EMBL/GenBank/DDBJ databases">
        <title>Adaptive evolution of stress response genes in parasites aligns with host niche diversity.</title>
        <authorList>
            <person name="Hahn C."/>
            <person name="Resl P."/>
        </authorList>
    </citation>
    <scope>NUCLEOTIDE SEQUENCE [LARGE SCALE GENOMIC DNA]</scope>
    <source>
        <strain evidence="12">EGGRZ-B1_66</strain>
        <tissue evidence="12">Body</tissue>
    </source>
</reference>
<evidence type="ECO:0000256" key="3">
    <source>
        <dbReference type="ARBA" id="ARBA00022461"/>
    </source>
</evidence>
<organism evidence="12 13">
    <name type="scientific">Cichlidogyrus casuarinus</name>
    <dbReference type="NCBI Taxonomy" id="1844966"/>
    <lineage>
        <taxon>Eukaryota</taxon>
        <taxon>Metazoa</taxon>
        <taxon>Spiralia</taxon>
        <taxon>Lophotrochozoa</taxon>
        <taxon>Platyhelminthes</taxon>
        <taxon>Monogenea</taxon>
        <taxon>Monopisthocotylea</taxon>
        <taxon>Dactylogyridea</taxon>
        <taxon>Ancyrocephalidae</taxon>
        <taxon>Cichlidogyrus</taxon>
    </lineage>
</organism>
<comment type="caution">
    <text evidence="12">The sequence shown here is derived from an EMBL/GenBank/DDBJ whole genome shotgun (WGS) entry which is preliminary data.</text>
</comment>
<keyword evidence="7 11" id="KW-0406">Ion transport</keyword>
<comment type="subcellular location">
    <subcellularLocation>
        <location evidence="1">Membrane</location>
        <topology evidence="1">Multi-pass membrane protein</topology>
    </subcellularLocation>
</comment>
<protein>
    <submittedName>
        <fullName evidence="12">Sodium channel, non-voltage-gated 1, gamma</fullName>
    </submittedName>
</protein>
<keyword evidence="2 11" id="KW-0813">Transport</keyword>
<dbReference type="Gene3D" id="1.10.287.770">
    <property type="entry name" value="YojJ-like"/>
    <property type="match status" value="1"/>
</dbReference>
<dbReference type="InterPro" id="IPR001873">
    <property type="entry name" value="ENaC"/>
</dbReference>
<dbReference type="PANTHER" id="PTHR11690">
    <property type="entry name" value="AMILORIDE-SENSITIVE SODIUM CHANNEL-RELATED"/>
    <property type="match status" value="1"/>
</dbReference>
<accession>A0ABD2QBK7</accession>
<dbReference type="GO" id="GO:0005272">
    <property type="term" value="F:sodium channel activity"/>
    <property type="evidence" value="ECO:0007669"/>
    <property type="project" value="UniProtKB-KW"/>
</dbReference>
<evidence type="ECO:0000256" key="8">
    <source>
        <dbReference type="ARBA" id="ARBA00023136"/>
    </source>
</evidence>
<evidence type="ECO:0000256" key="4">
    <source>
        <dbReference type="ARBA" id="ARBA00022692"/>
    </source>
</evidence>
<proteinExistence type="inferred from homology"/>
<keyword evidence="4 11" id="KW-0812">Transmembrane</keyword>
<evidence type="ECO:0000256" key="1">
    <source>
        <dbReference type="ARBA" id="ARBA00004141"/>
    </source>
</evidence>
<sequence length="328" mass="37223">MFKREINTACNCSALEFPVLNSSLPFCMEAKPFLKLSACKDDTASDIKDCIASLESIHKNINCKSEILKKHTMDFVAACSFPCSFYTYQNDRTVSSWPVKSFQPVLYRRSEFLKNKSNLDEFKEIVSLLESTNKTDRQKAEHLLRSSNAMENNLASVMIIKPNYHVHRVEEKEVISLTVYLSQSGGLFSIWIGLTAISFFEILELVLKVIGTTKRALRDSKLSAIDTVKYNGNCDYLKAKRSSSRNGQVKQSKNKFAKLFQSDNNELRDFQKDKQQVESVDNMLPSFVGESSTPLPVEVTVQGPWTPDDTSQITIKSSNHRERNETLV</sequence>
<dbReference type="Pfam" id="PF00858">
    <property type="entry name" value="ASC"/>
    <property type="match status" value="1"/>
</dbReference>
<name>A0ABD2QBK7_9PLAT</name>
<dbReference type="GO" id="GO:0016020">
    <property type="term" value="C:membrane"/>
    <property type="evidence" value="ECO:0007669"/>
    <property type="project" value="UniProtKB-SubCell"/>
</dbReference>
<evidence type="ECO:0000313" key="13">
    <source>
        <dbReference type="Proteomes" id="UP001626550"/>
    </source>
</evidence>
<gene>
    <name evidence="12" type="primary">SCNN1G_2</name>
    <name evidence="12" type="ORF">Ciccas_005700</name>
</gene>
<keyword evidence="3 11" id="KW-0894">Sodium channel</keyword>
<evidence type="ECO:0000313" key="12">
    <source>
        <dbReference type="EMBL" id="KAL3315666.1"/>
    </source>
</evidence>
<keyword evidence="6" id="KW-0915">Sodium</keyword>
<keyword evidence="13" id="KW-1185">Reference proteome</keyword>
<keyword evidence="8" id="KW-0472">Membrane</keyword>
<keyword evidence="9 11" id="KW-0739">Sodium transport</keyword>
<keyword evidence="5" id="KW-1133">Transmembrane helix</keyword>
<comment type="similarity">
    <text evidence="11">Belongs to the amiloride-sensitive sodium channel (TC 1.A.6) family.</text>
</comment>
<dbReference type="PANTHER" id="PTHR11690:SF248">
    <property type="entry name" value="PICKPOCKET 17, ISOFORM A"/>
    <property type="match status" value="1"/>
</dbReference>
<evidence type="ECO:0000256" key="10">
    <source>
        <dbReference type="ARBA" id="ARBA00023303"/>
    </source>
</evidence>
<evidence type="ECO:0000256" key="6">
    <source>
        <dbReference type="ARBA" id="ARBA00023053"/>
    </source>
</evidence>
<dbReference type="Proteomes" id="UP001626550">
    <property type="component" value="Unassembled WGS sequence"/>
</dbReference>
<evidence type="ECO:0000256" key="11">
    <source>
        <dbReference type="RuleBase" id="RU000679"/>
    </source>
</evidence>
<evidence type="ECO:0000256" key="2">
    <source>
        <dbReference type="ARBA" id="ARBA00022448"/>
    </source>
</evidence>
<dbReference type="EMBL" id="JBJKFK010000693">
    <property type="protein sequence ID" value="KAL3315666.1"/>
    <property type="molecule type" value="Genomic_DNA"/>
</dbReference>
<evidence type="ECO:0000256" key="5">
    <source>
        <dbReference type="ARBA" id="ARBA00022989"/>
    </source>
</evidence>